<dbReference type="Gene3D" id="3.30.70.100">
    <property type="match status" value="1"/>
</dbReference>
<accession>A0ABX9WG83</accession>
<gene>
    <name evidence="2" type="ORF">EFE23_14140</name>
</gene>
<dbReference type="SUPFAM" id="SSF54909">
    <property type="entry name" value="Dimeric alpha+beta barrel"/>
    <property type="match status" value="1"/>
</dbReference>
<dbReference type="GO" id="GO:0004497">
    <property type="term" value="F:monooxygenase activity"/>
    <property type="evidence" value="ECO:0007669"/>
    <property type="project" value="UniProtKB-KW"/>
</dbReference>
<feature type="domain" description="ABM" evidence="1">
    <location>
        <begin position="7"/>
        <end position="99"/>
    </location>
</feature>
<dbReference type="EMBL" id="RJLN01000034">
    <property type="protein sequence ID" value="RNL98520.1"/>
    <property type="molecule type" value="Genomic_DNA"/>
</dbReference>
<evidence type="ECO:0000313" key="2">
    <source>
        <dbReference type="EMBL" id="RNL98520.1"/>
    </source>
</evidence>
<comment type="caution">
    <text evidence="2">The sequence shown here is derived from an EMBL/GenBank/DDBJ whole genome shotgun (WGS) entry which is preliminary data.</text>
</comment>
<dbReference type="InterPro" id="IPR007138">
    <property type="entry name" value="ABM_dom"/>
</dbReference>
<dbReference type="RefSeq" id="WP_123241387.1">
    <property type="nucleotide sequence ID" value="NZ_JAAHBY010000034.1"/>
</dbReference>
<keyword evidence="2" id="KW-0560">Oxidoreductase</keyword>
<keyword evidence="2" id="KW-0503">Monooxygenase</keyword>
<dbReference type="Pfam" id="PF03992">
    <property type="entry name" value="ABM"/>
    <property type="match status" value="1"/>
</dbReference>
<proteinExistence type="predicted"/>
<dbReference type="PROSITE" id="PS51725">
    <property type="entry name" value="ABM"/>
    <property type="match status" value="1"/>
</dbReference>
<reference evidence="2 3" key="1">
    <citation type="submission" date="2018-11" db="EMBL/GenBank/DDBJ databases">
        <title>Micromonospora sp. PPF5-17, a new actinomycetes isolated from a hot spring soil.</title>
        <authorList>
            <person name="Thawai C."/>
        </authorList>
    </citation>
    <scope>NUCLEOTIDE SEQUENCE [LARGE SCALE GENOMIC DNA]</scope>
    <source>
        <strain evidence="2 3">PPF5-17</strain>
    </source>
</reference>
<organism evidence="2 3">
    <name type="scientific">Micromonospora solifontis</name>
    <dbReference type="NCBI Taxonomy" id="2487138"/>
    <lineage>
        <taxon>Bacteria</taxon>
        <taxon>Bacillati</taxon>
        <taxon>Actinomycetota</taxon>
        <taxon>Actinomycetes</taxon>
        <taxon>Micromonosporales</taxon>
        <taxon>Micromonosporaceae</taxon>
        <taxon>Micromonospora</taxon>
    </lineage>
</organism>
<sequence>MDAAGRIGRLMTMHAQPGRGAEVADALLRVAEGLRGFPGCELYVISRDHADPDTVRVTEVWSDEEAVQAALAAAPPAVGAAPSVADVLGMLAGPPERVDVAPLGGIGLPDGAPDAG</sequence>
<dbReference type="Proteomes" id="UP000280698">
    <property type="component" value="Unassembled WGS sequence"/>
</dbReference>
<keyword evidence="3" id="KW-1185">Reference proteome</keyword>
<evidence type="ECO:0000259" key="1">
    <source>
        <dbReference type="PROSITE" id="PS51725"/>
    </source>
</evidence>
<evidence type="ECO:0000313" key="3">
    <source>
        <dbReference type="Proteomes" id="UP000280698"/>
    </source>
</evidence>
<protein>
    <submittedName>
        <fullName evidence="2">Antibiotic biosynthesis monooxygenase</fullName>
    </submittedName>
</protein>
<dbReference type="InterPro" id="IPR011008">
    <property type="entry name" value="Dimeric_a/b-barrel"/>
</dbReference>
<name>A0ABX9WG83_9ACTN</name>